<dbReference type="EMBL" id="FNRT01000002">
    <property type="protein sequence ID" value="SEB55807.1"/>
    <property type="molecule type" value="Genomic_DNA"/>
</dbReference>
<feature type="domain" description="HTH araC/xylS-type" evidence="4">
    <location>
        <begin position="51"/>
        <end position="110"/>
    </location>
</feature>
<protein>
    <submittedName>
        <fullName evidence="5">Helix-turn-helix domain-containing protein</fullName>
    </submittedName>
</protein>
<dbReference type="InterPro" id="IPR020449">
    <property type="entry name" value="Tscrpt_reg_AraC-type_HTH"/>
</dbReference>
<dbReference type="STRING" id="402596.SAMN04489844_0518"/>
<evidence type="ECO:0000313" key="6">
    <source>
        <dbReference type="Proteomes" id="UP000198742"/>
    </source>
</evidence>
<evidence type="ECO:0000256" key="1">
    <source>
        <dbReference type="ARBA" id="ARBA00023015"/>
    </source>
</evidence>
<dbReference type="PROSITE" id="PS01124">
    <property type="entry name" value="HTH_ARAC_FAMILY_2"/>
    <property type="match status" value="1"/>
</dbReference>
<evidence type="ECO:0000313" key="5">
    <source>
        <dbReference type="EMBL" id="SEB55807.1"/>
    </source>
</evidence>
<dbReference type="InterPro" id="IPR018060">
    <property type="entry name" value="HTH_AraC"/>
</dbReference>
<evidence type="ECO:0000256" key="3">
    <source>
        <dbReference type="ARBA" id="ARBA00023163"/>
    </source>
</evidence>
<dbReference type="Pfam" id="PF12833">
    <property type="entry name" value="HTH_18"/>
    <property type="match status" value="1"/>
</dbReference>
<dbReference type="SMART" id="SM00342">
    <property type="entry name" value="HTH_ARAC"/>
    <property type="match status" value="1"/>
</dbReference>
<dbReference type="AlphaFoldDB" id="A0A1H4KBJ1"/>
<dbReference type="SUPFAM" id="SSF46689">
    <property type="entry name" value="Homeodomain-like"/>
    <property type="match status" value="1"/>
</dbReference>
<dbReference type="Gene3D" id="1.10.10.60">
    <property type="entry name" value="Homeodomain-like"/>
    <property type="match status" value="1"/>
</dbReference>
<keyword evidence="6" id="KW-1185">Reference proteome</keyword>
<reference evidence="6" key="1">
    <citation type="submission" date="2016-10" db="EMBL/GenBank/DDBJ databases">
        <authorList>
            <person name="Varghese N."/>
            <person name="Submissions S."/>
        </authorList>
    </citation>
    <scope>NUCLEOTIDE SEQUENCE [LARGE SCALE GENOMIC DNA]</scope>
    <source>
        <strain evidence="6">DSM 22017</strain>
    </source>
</reference>
<dbReference type="PRINTS" id="PR00032">
    <property type="entry name" value="HTHARAC"/>
</dbReference>
<evidence type="ECO:0000259" key="4">
    <source>
        <dbReference type="PROSITE" id="PS01124"/>
    </source>
</evidence>
<proteinExistence type="predicted"/>
<gene>
    <name evidence="5" type="ORF">SAMN04489844_0518</name>
</gene>
<sequence>MSVGVATVGRVNRTGPGPADHLGAYVDRATASEVDPASDPEAARVRVAMAGESAPRFRDRLVLERAAWLARHTDRRLQDISVECGFRGYDVFVRAFRRELGASPSEWRANPTTWEIDAPGEVHFHPPDGIRLPARTPHDDTVPVAAAYVDAFSPHPTVAPLGAG</sequence>
<dbReference type="InterPro" id="IPR009057">
    <property type="entry name" value="Homeodomain-like_sf"/>
</dbReference>
<keyword evidence="2" id="KW-0238">DNA-binding</keyword>
<keyword evidence="1" id="KW-0805">Transcription regulation</keyword>
<dbReference type="Proteomes" id="UP000198742">
    <property type="component" value="Unassembled WGS sequence"/>
</dbReference>
<dbReference type="GO" id="GO:0003700">
    <property type="term" value="F:DNA-binding transcription factor activity"/>
    <property type="evidence" value="ECO:0007669"/>
    <property type="project" value="InterPro"/>
</dbReference>
<keyword evidence="3" id="KW-0804">Transcription</keyword>
<organism evidence="5 6">
    <name type="scientific">Nocardioides exalbidus</name>
    <dbReference type="NCBI Taxonomy" id="402596"/>
    <lineage>
        <taxon>Bacteria</taxon>
        <taxon>Bacillati</taxon>
        <taxon>Actinomycetota</taxon>
        <taxon>Actinomycetes</taxon>
        <taxon>Propionibacteriales</taxon>
        <taxon>Nocardioidaceae</taxon>
        <taxon>Nocardioides</taxon>
    </lineage>
</organism>
<accession>A0A1H4KBJ1</accession>
<evidence type="ECO:0000256" key="2">
    <source>
        <dbReference type="ARBA" id="ARBA00023125"/>
    </source>
</evidence>
<dbReference type="GO" id="GO:0043565">
    <property type="term" value="F:sequence-specific DNA binding"/>
    <property type="evidence" value="ECO:0007669"/>
    <property type="project" value="InterPro"/>
</dbReference>
<name>A0A1H4KBJ1_9ACTN</name>